<keyword evidence="3" id="KW-1185">Reference proteome</keyword>
<evidence type="ECO:0000256" key="1">
    <source>
        <dbReference type="SAM" id="MobiDB-lite"/>
    </source>
</evidence>
<dbReference type="OrthoDB" id="1492512at2"/>
<protein>
    <recommendedName>
        <fullName evidence="4">Lanthionine synthetase C-like protein</fullName>
    </recommendedName>
</protein>
<dbReference type="RefSeq" id="WP_086721675.1">
    <property type="nucleotide sequence ID" value="NZ_BLAG01000022.1"/>
</dbReference>
<dbReference type="Proteomes" id="UP000325598">
    <property type="component" value="Unassembled WGS sequence"/>
</dbReference>
<dbReference type="InterPro" id="IPR012341">
    <property type="entry name" value="6hp_glycosidase-like_sf"/>
</dbReference>
<dbReference type="AlphaFoldDB" id="A0A5J4LQM0"/>
<evidence type="ECO:0008006" key="4">
    <source>
        <dbReference type="Google" id="ProtNLM"/>
    </source>
</evidence>
<dbReference type="GeneID" id="96753349"/>
<name>A0A5J4LQM0_9ACTN</name>
<dbReference type="EMBL" id="BLAG01000022">
    <property type="protein sequence ID" value="GES33850.1"/>
    <property type="molecule type" value="Genomic_DNA"/>
</dbReference>
<proteinExistence type="predicted"/>
<comment type="caution">
    <text evidence="2">The sequence shown here is derived from an EMBL/GenBank/DDBJ whole genome shotgun (WGS) entry which is preliminary data.</text>
</comment>
<dbReference type="SUPFAM" id="SSF158745">
    <property type="entry name" value="LanC-like"/>
    <property type="match status" value="1"/>
</dbReference>
<accession>A0A5J4LQM0</accession>
<reference evidence="2 3" key="1">
    <citation type="submission" date="2019-10" db="EMBL/GenBank/DDBJ databases">
        <title>Whole genome shotgun sequence of Streptomyces angustmyceticus NBRC 3934.</title>
        <authorList>
            <person name="Hosoyama A."/>
            <person name="Ichikawa N."/>
            <person name="Kimura A."/>
            <person name="Kitahashi Y."/>
            <person name="Komaki H."/>
            <person name="Uohara A."/>
        </authorList>
    </citation>
    <scope>NUCLEOTIDE SEQUENCE [LARGE SCALE GENOMIC DNA]</scope>
    <source>
        <strain evidence="2 3">NBRC 3934</strain>
    </source>
</reference>
<dbReference type="Gene3D" id="1.50.10.10">
    <property type="match status" value="1"/>
</dbReference>
<organism evidence="2 3">
    <name type="scientific">Streptomyces angustmyceticus</name>
    <dbReference type="NCBI Taxonomy" id="285578"/>
    <lineage>
        <taxon>Bacteria</taxon>
        <taxon>Bacillati</taxon>
        <taxon>Actinomycetota</taxon>
        <taxon>Actinomycetes</taxon>
        <taxon>Kitasatosporales</taxon>
        <taxon>Streptomycetaceae</taxon>
        <taxon>Streptomyces</taxon>
    </lineage>
</organism>
<sequence length="254" mass="26201">MFNGLTGIAHLLLDAGLRDEALKLAATVRERIGEDGVLDRPGLMYGWSGPAVLLARCARLTGDADWAEAAATAVRADLEHARQLDGGLQMSSSQRLLPYLAEGSAGVALAAMALPGPQAAAIGADEIVAGTAHATAVQTVSQGGLFNGRAGNIYFLTHAATRLRQARSWAEDQLRLLSLHVADHDGGQALFGGQLLRLSVDLATGTAGVLLAMEAAKTPGARLLPGAHPDPGRAPDGAARRLPLTDTVKGGDRS</sequence>
<gene>
    <name evidence="2" type="ORF">San01_63380</name>
</gene>
<evidence type="ECO:0000313" key="3">
    <source>
        <dbReference type="Proteomes" id="UP000325598"/>
    </source>
</evidence>
<evidence type="ECO:0000313" key="2">
    <source>
        <dbReference type="EMBL" id="GES33850.1"/>
    </source>
</evidence>
<feature type="region of interest" description="Disordered" evidence="1">
    <location>
        <begin position="224"/>
        <end position="254"/>
    </location>
</feature>
<dbReference type="GO" id="GO:0005975">
    <property type="term" value="P:carbohydrate metabolic process"/>
    <property type="evidence" value="ECO:0007669"/>
    <property type="project" value="InterPro"/>
</dbReference>